<evidence type="ECO:0000256" key="1">
    <source>
        <dbReference type="ARBA" id="ARBA00022723"/>
    </source>
</evidence>
<dbReference type="EMBL" id="CP003803">
    <property type="protein sequence ID" value="AGF46644.1"/>
    <property type="molecule type" value="Genomic_DNA"/>
</dbReference>
<keyword evidence="2 6" id="KW-0547">Nucleotide-binding</keyword>
<dbReference type="PATRIC" id="fig|1208919.3.peg.81"/>
<reference evidence="7 8" key="1">
    <citation type="journal article" date="2013" name="Genome Biol. Evol.">
        <title>Genome evolution and phylogenomic analysis of candidatus kinetoplastibacterium, the betaproteobacterial endosymbionts of strigomonas and angomonas.</title>
        <authorList>
            <person name="Alves J.M."/>
            <person name="Serrano M.G."/>
            <person name="Maia da Silva F."/>
            <person name="Voegtly L.J."/>
            <person name="Matveyev A.V."/>
            <person name="Teixeira M.M."/>
            <person name="Camargo E.P."/>
            <person name="Buck G.A."/>
        </authorList>
    </citation>
    <scope>NUCLEOTIDE SEQUENCE [LARGE SCALE GENOMIC DNA]</scope>
    <source>
        <strain evidence="7 8">TCC079E</strain>
    </source>
</reference>
<sequence length="360" mass="40223">MHITIEKIREILYSLCDSRNSLKLLNENTDLFVEIQDSESIKIDIEFNYLIDDEFQLFFKKTVSNILNNYGVFNIIFNIKCKIISHLVTNAKLVNNVKNIIAVVSGKGGVGKSTVSVNIAHALTLLGARVGIVDADIYGPSIPMMLGIKDHPNSLSDNKMVPFVKGNLQSNSLGFLIDYDSPAILRGPMVSKVFEQLIYQTNWSDLDYLIVDMPPGTGDIALTLAKNIPVVGVLIVSTPQDISLMDVRRCIKMYKKTDTNIIGIVENMSFYKCPNCANIDHIFGNNGGKRLSGQYDIPILGEIPFSDVLRKQSDMGEFLIFQDSIEESAKIFLQIARNISMRIANLPKSRKTIFPPIVRE</sequence>
<dbReference type="GO" id="GO:0140663">
    <property type="term" value="F:ATP-dependent FeS chaperone activity"/>
    <property type="evidence" value="ECO:0007669"/>
    <property type="project" value="InterPro"/>
</dbReference>
<dbReference type="HOGENOM" id="CLU_024839_0_0_4"/>
<dbReference type="GO" id="GO:0016887">
    <property type="term" value="F:ATP hydrolysis activity"/>
    <property type="evidence" value="ECO:0007669"/>
    <property type="project" value="UniProtKB-UniRule"/>
</dbReference>
<comment type="similarity">
    <text evidence="6">Belongs to the Mrp/NBP35 ATP-binding proteins family.</text>
</comment>
<dbReference type="FunFam" id="3.40.50.300:FF:001119">
    <property type="entry name" value="Iron-sulfur cluster carrier protein"/>
    <property type="match status" value="1"/>
</dbReference>
<dbReference type="PROSITE" id="PS01215">
    <property type="entry name" value="MRP"/>
    <property type="match status" value="1"/>
</dbReference>
<dbReference type="InterPro" id="IPR033756">
    <property type="entry name" value="YlxH/NBP35"/>
</dbReference>
<evidence type="ECO:0000256" key="4">
    <source>
        <dbReference type="ARBA" id="ARBA00023004"/>
    </source>
</evidence>
<dbReference type="GO" id="GO:0005524">
    <property type="term" value="F:ATP binding"/>
    <property type="evidence" value="ECO:0007669"/>
    <property type="project" value="UniProtKB-UniRule"/>
</dbReference>
<dbReference type="RefSeq" id="WP_015396055.1">
    <property type="nucleotide sequence ID" value="NC_020294.1"/>
</dbReference>
<keyword evidence="1 6" id="KW-0479">Metal-binding</keyword>
<keyword evidence="6" id="KW-0378">Hydrolase</keyword>
<dbReference type="OrthoDB" id="9809679at2"/>
<evidence type="ECO:0000256" key="6">
    <source>
        <dbReference type="HAMAP-Rule" id="MF_02040"/>
    </source>
</evidence>
<evidence type="ECO:0000313" key="8">
    <source>
        <dbReference type="Proteomes" id="UP000011547"/>
    </source>
</evidence>
<dbReference type="GO" id="GO:0051539">
    <property type="term" value="F:4 iron, 4 sulfur cluster binding"/>
    <property type="evidence" value="ECO:0007669"/>
    <property type="project" value="TreeGrafter"/>
</dbReference>
<comment type="function">
    <text evidence="6">Binds and transfers iron-sulfur (Fe-S) clusters to target apoproteins. Can hydrolyze ATP.</text>
</comment>
<dbReference type="HAMAP" id="MF_02040">
    <property type="entry name" value="Mrp_NBP35"/>
    <property type="match status" value="1"/>
</dbReference>
<dbReference type="InterPro" id="IPR019591">
    <property type="entry name" value="Mrp/NBP35_ATP-bd"/>
</dbReference>
<comment type="subunit">
    <text evidence="6">Homodimer.</text>
</comment>
<evidence type="ECO:0000313" key="7">
    <source>
        <dbReference type="EMBL" id="AGF46644.1"/>
    </source>
</evidence>
<evidence type="ECO:0000256" key="2">
    <source>
        <dbReference type="ARBA" id="ARBA00022741"/>
    </source>
</evidence>
<keyword evidence="8" id="KW-1185">Reference proteome</keyword>
<name>M1LTK0_9PROT</name>
<evidence type="ECO:0000256" key="3">
    <source>
        <dbReference type="ARBA" id="ARBA00022840"/>
    </source>
</evidence>
<keyword evidence="4 6" id="KW-0408">Iron</keyword>
<dbReference type="CDD" id="cd02037">
    <property type="entry name" value="Mrp_NBP35"/>
    <property type="match status" value="1"/>
</dbReference>
<dbReference type="Gene3D" id="3.40.50.300">
    <property type="entry name" value="P-loop containing nucleotide triphosphate hydrolases"/>
    <property type="match status" value="1"/>
</dbReference>
<dbReference type="AlphaFoldDB" id="M1LTK0"/>
<dbReference type="GO" id="GO:0016226">
    <property type="term" value="P:iron-sulfur cluster assembly"/>
    <property type="evidence" value="ECO:0007669"/>
    <property type="project" value="InterPro"/>
</dbReference>
<keyword evidence="3 6" id="KW-0067">ATP-binding</keyword>
<dbReference type="GO" id="GO:0046872">
    <property type="term" value="F:metal ion binding"/>
    <property type="evidence" value="ECO:0007669"/>
    <property type="project" value="UniProtKB-KW"/>
</dbReference>
<gene>
    <name evidence="7" type="ORF">CDSE_0299</name>
</gene>
<dbReference type="eggNOG" id="COG0489">
    <property type="taxonomic scope" value="Bacteria"/>
</dbReference>
<dbReference type="SUPFAM" id="SSF52540">
    <property type="entry name" value="P-loop containing nucleoside triphosphate hydrolases"/>
    <property type="match status" value="1"/>
</dbReference>
<evidence type="ECO:0000256" key="5">
    <source>
        <dbReference type="ARBA" id="ARBA00023014"/>
    </source>
</evidence>
<dbReference type="Pfam" id="PF10609">
    <property type="entry name" value="ParA"/>
    <property type="match status" value="1"/>
</dbReference>
<dbReference type="PANTHER" id="PTHR42961">
    <property type="entry name" value="IRON-SULFUR PROTEIN NUBPL"/>
    <property type="match status" value="1"/>
</dbReference>
<dbReference type="InterPro" id="IPR027417">
    <property type="entry name" value="P-loop_NTPase"/>
</dbReference>
<organism evidence="7 8">
    <name type="scientific">Candidatus Kinetoplastidibacterium desouzai TCC079E</name>
    <dbReference type="NCBI Taxonomy" id="1208919"/>
    <lineage>
        <taxon>Bacteria</taxon>
        <taxon>Pseudomonadati</taxon>
        <taxon>Pseudomonadota</taxon>
        <taxon>Betaproteobacteria</taxon>
        <taxon>Candidatus Kinetoplastidibacterium</taxon>
    </lineage>
</organism>
<dbReference type="Proteomes" id="UP000011547">
    <property type="component" value="Chromosome"/>
</dbReference>
<proteinExistence type="inferred from homology"/>
<protein>
    <recommendedName>
        <fullName evidence="6">Iron-sulfur cluster carrier protein</fullName>
    </recommendedName>
</protein>
<dbReference type="PANTHER" id="PTHR42961:SF2">
    <property type="entry name" value="IRON-SULFUR PROTEIN NUBPL"/>
    <property type="match status" value="1"/>
</dbReference>
<dbReference type="STRING" id="1208919.CDSE_0299"/>
<accession>M1LTK0</accession>
<dbReference type="InterPro" id="IPR044304">
    <property type="entry name" value="NUBPL-like"/>
</dbReference>
<dbReference type="InterPro" id="IPR000808">
    <property type="entry name" value="Mrp-like_CS"/>
</dbReference>
<dbReference type="KEGG" id="kde:CDSE_0299"/>
<keyword evidence="5 6" id="KW-0411">Iron-sulfur</keyword>
<feature type="binding site" evidence="6">
    <location>
        <begin position="106"/>
        <end position="113"/>
    </location>
    <ligand>
        <name>ATP</name>
        <dbReference type="ChEBI" id="CHEBI:30616"/>
    </ligand>
</feature>